<keyword evidence="2" id="KW-1185">Reference proteome</keyword>
<dbReference type="OrthoDB" id="6255506at2759"/>
<proteinExistence type="predicted"/>
<dbReference type="Proteomes" id="UP000250235">
    <property type="component" value="Unassembled WGS sequence"/>
</dbReference>
<dbReference type="EMBL" id="KV020819">
    <property type="protein sequence ID" value="KZV14350.1"/>
    <property type="molecule type" value="Genomic_DNA"/>
</dbReference>
<accession>A0A2Z7A633</accession>
<reference evidence="1 2" key="1">
    <citation type="journal article" date="2015" name="Proc. Natl. Acad. Sci. U.S.A.">
        <title>The resurrection genome of Boea hygrometrica: A blueprint for survival of dehydration.</title>
        <authorList>
            <person name="Xiao L."/>
            <person name="Yang G."/>
            <person name="Zhang L."/>
            <person name="Yang X."/>
            <person name="Zhao S."/>
            <person name="Ji Z."/>
            <person name="Zhou Q."/>
            <person name="Hu M."/>
            <person name="Wang Y."/>
            <person name="Chen M."/>
            <person name="Xu Y."/>
            <person name="Jin H."/>
            <person name="Xiao X."/>
            <person name="Hu G."/>
            <person name="Bao F."/>
            <person name="Hu Y."/>
            <person name="Wan P."/>
            <person name="Li L."/>
            <person name="Deng X."/>
            <person name="Kuang T."/>
            <person name="Xiang C."/>
            <person name="Zhu J.K."/>
            <person name="Oliver M.J."/>
            <person name="He Y."/>
        </authorList>
    </citation>
    <scope>NUCLEOTIDE SEQUENCE [LARGE SCALE GENOMIC DNA]</scope>
    <source>
        <strain evidence="2">cv. XS01</strain>
    </source>
</reference>
<dbReference type="AlphaFoldDB" id="A0A2Z7A633"/>
<evidence type="ECO:0000313" key="2">
    <source>
        <dbReference type="Proteomes" id="UP000250235"/>
    </source>
</evidence>
<name>A0A2Z7A633_9LAMI</name>
<evidence type="ECO:0000313" key="1">
    <source>
        <dbReference type="EMBL" id="KZV14350.1"/>
    </source>
</evidence>
<gene>
    <name evidence="1" type="ORF">F511_43598</name>
</gene>
<organism evidence="1 2">
    <name type="scientific">Dorcoceras hygrometricum</name>
    <dbReference type="NCBI Taxonomy" id="472368"/>
    <lineage>
        <taxon>Eukaryota</taxon>
        <taxon>Viridiplantae</taxon>
        <taxon>Streptophyta</taxon>
        <taxon>Embryophyta</taxon>
        <taxon>Tracheophyta</taxon>
        <taxon>Spermatophyta</taxon>
        <taxon>Magnoliopsida</taxon>
        <taxon>eudicotyledons</taxon>
        <taxon>Gunneridae</taxon>
        <taxon>Pentapetalae</taxon>
        <taxon>asterids</taxon>
        <taxon>lamiids</taxon>
        <taxon>Lamiales</taxon>
        <taxon>Gesneriaceae</taxon>
        <taxon>Didymocarpoideae</taxon>
        <taxon>Trichosporeae</taxon>
        <taxon>Loxocarpinae</taxon>
        <taxon>Dorcoceras</taxon>
    </lineage>
</organism>
<protein>
    <submittedName>
        <fullName evidence="1">RNA-directed DNA methylation 4</fullName>
    </submittedName>
</protein>
<sequence>MVKTVNKHDELLVKAKQSQEVLSRNARYEQIWRSRKGKKDSQEDVMCRLYDIVKVDANEQEIEVKQM</sequence>